<evidence type="ECO:0000313" key="1">
    <source>
        <dbReference type="EMBL" id="BDI16841.1"/>
    </source>
</evidence>
<protein>
    <recommendedName>
        <fullName evidence="3">XisH protein</fullName>
    </recommendedName>
</protein>
<accession>A0ABM7Z1K3</accession>
<reference evidence="1" key="1">
    <citation type="submission" date="2022-04" db="EMBL/GenBank/DDBJ databases">
        <title>Complete genome sequence of a cyanobacterium, Nostoc sp. SO-36, isolated in Antarctica.</title>
        <authorList>
            <person name="Kanesaki Y."/>
            <person name="Effendi D."/>
            <person name="Sakamoto T."/>
            <person name="Ohtani S."/>
            <person name="Awai K."/>
        </authorList>
    </citation>
    <scope>NUCLEOTIDE SEQUENCE</scope>
    <source>
        <strain evidence="1">SO-36</strain>
    </source>
</reference>
<proteinExistence type="predicted"/>
<sequence length="138" mass="15867">MPARDFYHNAVKAALVKDGWIITADPYIINYENTKLFADLAAERTLAAERNGSKIIVEIKSFLGKSPINDFENALGQYILYRNLIKVTEPQYQLYLAIKQSTYENFFQLKAIKLVVQQNQLLLIVVDVESEVIVQWIN</sequence>
<evidence type="ECO:0000313" key="2">
    <source>
        <dbReference type="Proteomes" id="UP001055453"/>
    </source>
</evidence>
<organism evidence="1 2">
    <name type="scientific">Nostoc cf. commune SO-36</name>
    <dbReference type="NCBI Taxonomy" id="449208"/>
    <lineage>
        <taxon>Bacteria</taxon>
        <taxon>Bacillati</taxon>
        <taxon>Cyanobacteriota</taxon>
        <taxon>Cyanophyceae</taxon>
        <taxon>Nostocales</taxon>
        <taxon>Nostocaceae</taxon>
        <taxon>Nostoc</taxon>
    </lineage>
</organism>
<dbReference type="EMBL" id="AP025732">
    <property type="protein sequence ID" value="BDI16841.1"/>
    <property type="molecule type" value="Genomic_DNA"/>
</dbReference>
<dbReference type="InterPro" id="IPR011335">
    <property type="entry name" value="Restrct_endonuc-II-like"/>
</dbReference>
<name>A0ABM7Z1K3_NOSCO</name>
<dbReference type="RefSeq" id="WP_251959890.1">
    <property type="nucleotide sequence ID" value="NZ_AP025732.1"/>
</dbReference>
<dbReference type="InterPro" id="IPR014919">
    <property type="entry name" value="XisH"/>
</dbReference>
<evidence type="ECO:0008006" key="3">
    <source>
        <dbReference type="Google" id="ProtNLM"/>
    </source>
</evidence>
<dbReference type="CDD" id="cd22366">
    <property type="entry name" value="XisH-like"/>
    <property type="match status" value="1"/>
</dbReference>
<dbReference type="Gene3D" id="3.40.1350.10">
    <property type="match status" value="1"/>
</dbReference>
<dbReference type="Proteomes" id="UP001055453">
    <property type="component" value="Chromosome"/>
</dbReference>
<gene>
    <name evidence="1" type="ORF">ANSO36C_26430</name>
</gene>
<dbReference type="SUPFAM" id="SSF52980">
    <property type="entry name" value="Restriction endonuclease-like"/>
    <property type="match status" value="1"/>
</dbReference>
<dbReference type="InterPro" id="IPR011856">
    <property type="entry name" value="tRNA_endonuc-like_dom_sf"/>
</dbReference>
<dbReference type="Pfam" id="PF08814">
    <property type="entry name" value="XisH"/>
    <property type="match status" value="1"/>
</dbReference>
<keyword evidence="2" id="KW-1185">Reference proteome</keyword>